<keyword evidence="3" id="KW-0175">Coiled coil</keyword>
<feature type="compositionally biased region" description="Polar residues" evidence="4">
    <location>
        <begin position="447"/>
        <end position="474"/>
    </location>
</feature>
<sequence length="544" mass="61908">MEEDKLVDPQVQQGLARIEQFDRILKIKLEREKQVKRQGRRLRKQIQIQLMEVIQTPDMPKSTTHLGSKLPSAPNLAIVFGNDPNGLLPPRQEIVQNIERFLAIDSDRLQNSLSVEALPISDSTEAHENLSDLCNGHVTAANRLFQTECNLKYEQFNGKKEMDYDSERCFNLQNDIKASIDDDQTVRSLPMNAEVSSTHHNLEQANDPSQNDKNYIRRNAELACKAGEVLPRTDSEEARLEKLLAEEDNLDESPFGFPVMSLDAWAAESNDGAEAVANHETWLSHQNAQQVLEMCGLVGTDQLRWSTQPASQPSSESFTPRISTKSTTNITERMMQIDNLILCLANERRREVALSVQVPESDNPDNFHKVKREDGVCFPKFKKKSKSPGEKVLCETQQMREDMKRLTEINQCLEVIQQENYEQMELVQLVLEKMNCLVRVPEKEHSVTNSRDTQGDSAHLCGNNQPTRNTSSTSRHTEDTRKFDEKVTDLLVNQIHMSARCTLGRSEPNICTINSWSDIPRPSTTDCYFGSPFHDQTLCSHKFL</sequence>
<name>A0A504YVG3_FASGI</name>
<dbReference type="Proteomes" id="UP000316759">
    <property type="component" value="Unassembled WGS sequence"/>
</dbReference>
<accession>A0A504YVG3</accession>
<evidence type="ECO:0000256" key="3">
    <source>
        <dbReference type="ARBA" id="ARBA00023054"/>
    </source>
</evidence>
<reference evidence="5 6" key="1">
    <citation type="submission" date="2019-04" db="EMBL/GenBank/DDBJ databases">
        <title>Annotation for the trematode Fasciola gigantica.</title>
        <authorList>
            <person name="Choi Y.-J."/>
        </authorList>
    </citation>
    <scope>NUCLEOTIDE SEQUENCE [LARGE SCALE GENOMIC DNA]</scope>
    <source>
        <strain evidence="5">Uganda_cow_1</strain>
    </source>
</reference>
<proteinExistence type="inferred from homology"/>
<comment type="caution">
    <text evidence="5">The sequence shown here is derived from an EMBL/GenBank/DDBJ whole genome shotgun (WGS) entry which is preliminary data.</text>
</comment>
<dbReference type="OrthoDB" id="437960at2759"/>
<protein>
    <recommendedName>
        <fullName evidence="2">Fibrous sheath-interacting protein 1</fullName>
    </recommendedName>
</protein>
<feature type="region of interest" description="Disordered" evidence="4">
    <location>
        <begin position="447"/>
        <end position="482"/>
    </location>
</feature>
<dbReference type="PANTHER" id="PTHR22012">
    <property type="entry name" value="FIBROUS SHEATH INTERACTING PROTEIN 1"/>
    <property type="match status" value="1"/>
</dbReference>
<dbReference type="AlphaFoldDB" id="A0A504YVG3"/>
<dbReference type="EMBL" id="SUNJ01002473">
    <property type="protein sequence ID" value="TPP65952.1"/>
    <property type="molecule type" value="Genomic_DNA"/>
</dbReference>
<organism evidence="5 6">
    <name type="scientific">Fasciola gigantica</name>
    <name type="common">Giant liver fluke</name>
    <dbReference type="NCBI Taxonomy" id="46835"/>
    <lineage>
        <taxon>Eukaryota</taxon>
        <taxon>Metazoa</taxon>
        <taxon>Spiralia</taxon>
        <taxon>Lophotrochozoa</taxon>
        <taxon>Platyhelminthes</taxon>
        <taxon>Trematoda</taxon>
        <taxon>Digenea</taxon>
        <taxon>Plagiorchiida</taxon>
        <taxon>Echinostomata</taxon>
        <taxon>Echinostomatoidea</taxon>
        <taxon>Fasciolidae</taxon>
        <taxon>Fasciola</taxon>
    </lineage>
</organism>
<evidence type="ECO:0000313" key="6">
    <source>
        <dbReference type="Proteomes" id="UP000316759"/>
    </source>
</evidence>
<evidence type="ECO:0000313" key="5">
    <source>
        <dbReference type="EMBL" id="TPP65952.1"/>
    </source>
</evidence>
<keyword evidence="6" id="KW-1185">Reference proteome</keyword>
<dbReference type="PANTHER" id="PTHR22012:SF2">
    <property type="entry name" value="FIBROUS SHEATH-INTERACTING PROTEIN 1"/>
    <property type="match status" value="1"/>
</dbReference>
<gene>
    <name evidence="5" type="ORF">FGIG_01357</name>
</gene>
<comment type="similarity">
    <text evidence="1">Belongs to the FSIP1 family.</text>
</comment>
<evidence type="ECO:0000256" key="1">
    <source>
        <dbReference type="ARBA" id="ARBA00010495"/>
    </source>
</evidence>
<evidence type="ECO:0000256" key="4">
    <source>
        <dbReference type="SAM" id="MobiDB-lite"/>
    </source>
</evidence>
<evidence type="ECO:0000256" key="2">
    <source>
        <dbReference type="ARBA" id="ARBA00019480"/>
    </source>
</evidence>
<dbReference type="InterPro" id="IPR026246">
    <property type="entry name" value="Fsip1"/>
</dbReference>
<dbReference type="STRING" id="46835.A0A504YVG3"/>